<dbReference type="Pfam" id="PF19127">
    <property type="entry name" value="Choline_bind_3"/>
    <property type="match status" value="1"/>
</dbReference>
<protein>
    <recommendedName>
        <fullName evidence="5">Peptidase C39-like domain-containing protein</fullName>
    </recommendedName>
</protein>
<dbReference type="eggNOG" id="COG4990">
    <property type="taxonomic scope" value="Bacteria"/>
</dbReference>
<dbReference type="PANTHER" id="PTHR37806">
    <property type="entry name" value="LMO0724 PROTEIN"/>
    <property type="match status" value="1"/>
</dbReference>
<dbReference type="RefSeq" id="WP_025081316.1">
    <property type="nucleotide sequence ID" value="NZ_AZGI01000010.1"/>
</dbReference>
<feature type="compositionally biased region" description="Polar residues" evidence="3">
    <location>
        <begin position="31"/>
        <end position="42"/>
    </location>
</feature>
<feature type="compositionally biased region" description="Low complexity" evidence="3">
    <location>
        <begin position="43"/>
        <end position="59"/>
    </location>
</feature>
<dbReference type="AlphaFoldDB" id="A0A0R1YFK4"/>
<feature type="domain" description="Peptidase C39-like" evidence="5">
    <location>
        <begin position="187"/>
        <end position="317"/>
    </location>
</feature>
<evidence type="ECO:0000256" key="1">
    <source>
        <dbReference type="ARBA" id="ARBA00022737"/>
    </source>
</evidence>
<evidence type="ECO:0000256" key="2">
    <source>
        <dbReference type="PROSITE-ProRule" id="PRU00591"/>
    </source>
</evidence>
<feature type="repeat" description="Cell wall-binding" evidence="2">
    <location>
        <begin position="119"/>
        <end position="138"/>
    </location>
</feature>
<accession>A0A0R1YFK4</accession>
<dbReference type="InterPro" id="IPR039564">
    <property type="entry name" value="Peptidase_C39-like"/>
</dbReference>
<feature type="compositionally biased region" description="Low complexity" evidence="3">
    <location>
        <begin position="67"/>
        <end position="92"/>
    </location>
</feature>
<organism evidence="6 7">
    <name type="scientific">Lactobacillus hamsteri DSM 5661 = JCM 6256</name>
    <dbReference type="NCBI Taxonomy" id="1423754"/>
    <lineage>
        <taxon>Bacteria</taxon>
        <taxon>Bacillati</taxon>
        <taxon>Bacillota</taxon>
        <taxon>Bacilli</taxon>
        <taxon>Lactobacillales</taxon>
        <taxon>Lactobacillaceae</taxon>
        <taxon>Lactobacillus</taxon>
    </lineage>
</organism>
<dbReference type="Pfam" id="PF13529">
    <property type="entry name" value="Peptidase_C39_2"/>
    <property type="match status" value="1"/>
</dbReference>
<dbReference type="STRING" id="1423754.FC39_GL000158"/>
<dbReference type="SUPFAM" id="SSF69360">
    <property type="entry name" value="Cell wall binding repeat"/>
    <property type="match status" value="1"/>
</dbReference>
<proteinExistence type="predicted"/>
<dbReference type="InterPro" id="IPR018337">
    <property type="entry name" value="Cell_wall/Cho-bd_repeat"/>
</dbReference>
<evidence type="ECO:0000256" key="3">
    <source>
        <dbReference type="SAM" id="MobiDB-lite"/>
    </source>
</evidence>
<keyword evidence="4" id="KW-0732">Signal</keyword>
<keyword evidence="1" id="KW-0677">Repeat</keyword>
<dbReference type="Gene3D" id="2.10.270.10">
    <property type="entry name" value="Cholin Binding"/>
    <property type="match status" value="1"/>
</dbReference>
<dbReference type="Gene3D" id="3.90.70.10">
    <property type="entry name" value="Cysteine proteinases"/>
    <property type="match status" value="1"/>
</dbReference>
<evidence type="ECO:0000259" key="5">
    <source>
        <dbReference type="Pfam" id="PF13529"/>
    </source>
</evidence>
<feature type="chain" id="PRO_5006413722" description="Peptidase C39-like domain-containing protein" evidence="4">
    <location>
        <begin position="28"/>
        <end position="343"/>
    </location>
</feature>
<dbReference type="PATRIC" id="fig|1423754.3.peg.169"/>
<dbReference type="Proteomes" id="UP000051223">
    <property type="component" value="Unassembled WGS sequence"/>
</dbReference>
<feature type="signal peptide" evidence="4">
    <location>
        <begin position="1"/>
        <end position="27"/>
    </location>
</feature>
<evidence type="ECO:0000313" key="6">
    <source>
        <dbReference type="EMBL" id="KRM40757.1"/>
    </source>
</evidence>
<dbReference type="PANTHER" id="PTHR37806:SF1">
    <property type="entry name" value="PEPTIDASE C39-LIKE DOMAIN-CONTAINING PROTEIN"/>
    <property type="match status" value="1"/>
</dbReference>
<feature type="region of interest" description="Disordered" evidence="3">
    <location>
        <begin position="31"/>
        <end position="103"/>
    </location>
</feature>
<evidence type="ECO:0000256" key="4">
    <source>
        <dbReference type="SAM" id="SignalP"/>
    </source>
</evidence>
<evidence type="ECO:0000313" key="7">
    <source>
        <dbReference type="Proteomes" id="UP000051223"/>
    </source>
</evidence>
<sequence length="343" mass="38707">MKAKFLYLFSIAASVGLFVSSGKIVQADEVNTSNQSTVQSTKQDNNQNQENQQSQHNQQPTESNKPNNSNSNQTEENNKENNSQSSNNTSTQPNAKPQGKTGWVIKNNNHYYLKNGKALKGLKKINSSWYLFDKNGIMLKDVRKIPKKSSYGYFDETGKRKFKNTKTKKAYYWINKNGSITGIKNNAKVISQRPEMPTGCEITAVTMMLNFAGKKVTKHQAAKIMPRSSNPNKGFIGSPYKKFPGGYWVAPNGVKPVVEHYLGKAVNMTNCSLSAIKKKLLRSHLVVAWVGWFDGFSNHAITLTGYHDKTIYYNDPWTGTKRKMSEDTFLRHWALDGHRALSY</sequence>
<reference evidence="6 7" key="1">
    <citation type="journal article" date="2015" name="Genome Announc.">
        <title>Expanding the biotechnology potential of lactobacilli through comparative genomics of 213 strains and associated genera.</title>
        <authorList>
            <person name="Sun Z."/>
            <person name="Harris H.M."/>
            <person name="McCann A."/>
            <person name="Guo C."/>
            <person name="Argimon S."/>
            <person name="Zhang W."/>
            <person name="Yang X."/>
            <person name="Jeffery I.B."/>
            <person name="Cooney J.C."/>
            <person name="Kagawa T.F."/>
            <person name="Liu W."/>
            <person name="Song Y."/>
            <person name="Salvetti E."/>
            <person name="Wrobel A."/>
            <person name="Rasinkangas P."/>
            <person name="Parkhill J."/>
            <person name="Rea M.C."/>
            <person name="O'Sullivan O."/>
            <person name="Ritari J."/>
            <person name="Douillard F.P."/>
            <person name="Paul Ross R."/>
            <person name="Yang R."/>
            <person name="Briner A.E."/>
            <person name="Felis G.E."/>
            <person name="de Vos W.M."/>
            <person name="Barrangou R."/>
            <person name="Klaenhammer T.R."/>
            <person name="Caufield P.W."/>
            <person name="Cui Y."/>
            <person name="Zhang H."/>
            <person name="O'Toole P.W."/>
        </authorList>
    </citation>
    <scope>NUCLEOTIDE SEQUENCE [LARGE SCALE GENOMIC DNA]</scope>
    <source>
        <strain evidence="6 7">DSM 5661</strain>
    </source>
</reference>
<gene>
    <name evidence="6" type="ORF">FC39_GL000158</name>
</gene>
<keyword evidence="7" id="KW-1185">Reference proteome</keyword>
<comment type="caution">
    <text evidence="6">The sequence shown here is derived from an EMBL/GenBank/DDBJ whole genome shotgun (WGS) entry which is preliminary data.</text>
</comment>
<dbReference type="PROSITE" id="PS51170">
    <property type="entry name" value="CW"/>
    <property type="match status" value="1"/>
</dbReference>
<dbReference type="EMBL" id="AZGI01000010">
    <property type="protein sequence ID" value="KRM40757.1"/>
    <property type="molecule type" value="Genomic_DNA"/>
</dbReference>
<name>A0A0R1YFK4_9LACO</name>